<dbReference type="GO" id="GO:0005524">
    <property type="term" value="F:ATP binding"/>
    <property type="evidence" value="ECO:0007669"/>
    <property type="project" value="UniProtKB-KW"/>
</dbReference>
<dbReference type="EMBL" id="JABXBU010001863">
    <property type="protein sequence ID" value="KAF8783194.1"/>
    <property type="molecule type" value="Genomic_DNA"/>
</dbReference>
<evidence type="ECO:0000256" key="8">
    <source>
        <dbReference type="ARBA" id="ARBA00023242"/>
    </source>
</evidence>
<dbReference type="PANTHER" id="PTHR12755:SF3">
    <property type="entry name" value="POLYNUCLEOTIDE 5'-HYDROXYL-KINASE NOL9"/>
    <property type="match status" value="1"/>
</dbReference>
<proteinExistence type="inferred from homology"/>
<feature type="compositionally biased region" description="Polar residues" evidence="10">
    <location>
        <begin position="204"/>
        <end position="217"/>
    </location>
</feature>
<evidence type="ECO:0000313" key="14">
    <source>
        <dbReference type="EMBL" id="KAF8783194.1"/>
    </source>
</evidence>
<evidence type="ECO:0000259" key="11">
    <source>
        <dbReference type="Pfam" id="PF16575"/>
    </source>
</evidence>
<feature type="region of interest" description="Disordered" evidence="10">
    <location>
        <begin position="1"/>
        <end position="140"/>
    </location>
</feature>
<evidence type="ECO:0000256" key="10">
    <source>
        <dbReference type="SAM" id="MobiDB-lite"/>
    </source>
</evidence>
<dbReference type="Pfam" id="PF16575">
    <property type="entry name" value="CLP1_P"/>
    <property type="match status" value="1"/>
</dbReference>
<dbReference type="GO" id="GO:0000448">
    <property type="term" value="P:cleavage in ITS2 between 5.8S rRNA and LSU-rRNA of tricistronic rRNA transcript (SSU-rRNA, 5.8S rRNA, LSU-rRNA)"/>
    <property type="evidence" value="ECO:0007669"/>
    <property type="project" value="TreeGrafter"/>
</dbReference>
<evidence type="ECO:0000256" key="7">
    <source>
        <dbReference type="ARBA" id="ARBA00022840"/>
    </source>
</evidence>
<evidence type="ECO:0000256" key="9">
    <source>
        <dbReference type="ARBA" id="ARBA00071212"/>
    </source>
</evidence>
<organism evidence="14 15">
    <name type="scientific">Argiope bruennichi</name>
    <name type="common">Wasp spider</name>
    <name type="synonym">Aranea bruennichi</name>
    <dbReference type="NCBI Taxonomy" id="94029"/>
    <lineage>
        <taxon>Eukaryota</taxon>
        <taxon>Metazoa</taxon>
        <taxon>Ecdysozoa</taxon>
        <taxon>Arthropoda</taxon>
        <taxon>Chelicerata</taxon>
        <taxon>Arachnida</taxon>
        <taxon>Araneae</taxon>
        <taxon>Araneomorphae</taxon>
        <taxon>Entelegynae</taxon>
        <taxon>Araneoidea</taxon>
        <taxon>Araneidae</taxon>
        <taxon>Argiope</taxon>
    </lineage>
</organism>
<dbReference type="Pfam" id="PF24419">
    <property type="entry name" value="Cupin_NOL9"/>
    <property type="match status" value="1"/>
</dbReference>
<keyword evidence="15" id="KW-1185">Reference proteome</keyword>
<accession>A0A8T0EZU7</accession>
<dbReference type="SUPFAM" id="SSF52540">
    <property type="entry name" value="P-loop containing nucleoside triphosphate hydrolases"/>
    <property type="match status" value="1"/>
</dbReference>
<dbReference type="OrthoDB" id="2405412at2759"/>
<dbReference type="InterPro" id="IPR032319">
    <property type="entry name" value="CLP1_P"/>
</dbReference>
<comment type="similarity">
    <text evidence="2">Belongs to the Clp1 family. NOL9/GRC3 subfamily.</text>
</comment>
<evidence type="ECO:0000256" key="1">
    <source>
        <dbReference type="ARBA" id="ARBA00004604"/>
    </source>
</evidence>
<dbReference type="InterPro" id="IPR057573">
    <property type="entry name" value="NOL9_N"/>
</dbReference>
<dbReference type="GO" id="GO:0005730">
    <property type="term" value="C:nucleolus"/>
    <property type="evidence" value="ECO:0007669"/>
    <property type="project" value="UniProtKB-SubCell"/>
</dbReference>
<keyword evidence="6" id="KW-0418">Kinase</keyword>
<dbReference type="GO" id="GO:0051731">
    <property type="term" value="F:polynucleotide 5'-hydroxyl-kinase activity"/>
    <property type="evidence" value="ECO:0007669"/>
    <property type="project" value="InterPro"/>
</dbReference>
<dbReference type="Pfam" id="PF25467">
    <property type="entry name" value="NOL9_C"/>
    <property type="match status" value="1"/>
</dbReference>
<feature type="compositionally biased region" description="Acidic residues" evidence="10">
    <location>
        <begin position="157"/>
        <end position="167"/>
    </location>
</feature>
<feature type="compositionally biased region" description="Basic and acidic residues" evidence="10">
    <location>
        <begin position="168"/>
        <end position="181"/>
    </location>
</feature>
<dbReference type="AlphaFoldDB" id="A0A8T0EZU7"/>
<feature type="domain" description="Clp1 P-loop" evidence="11">
    <location>
        <begin position="420"/>
        <end position="600"/>
    </location>
</feature>
<sequence length="766" mass="86092">MPKRKLRQCHNVSDDEIESQRPVKQVKEQNSSIIGNENIVSTSKEKQNSSITGNENIVSTSKEKQNSSTTGNKRRSTTSKEKQNSSTTGNFNMMSSTRVKRNCSIVRMENKPSTIDDDSMDSVIASSPENSQDSNTEKTGTHYESFASFMNAISIEIDDDDDEEEEEEKKVGEEEEKKMGEEKEEEKMGEEEEKMEEEEEDKTLNGSAQKQKANTEVACPSSSSITNLLEADIRIMPVPSALSEVVVLEYPSSVTFHGYVRVTVCFGEVCIFGYELKERKKIKVLSTEGTGLKKAVPVKSWTKGSYVYLTSQLLKLTSNESDIDVDEFVRSIKPTSAVLIVRRLILPPSLRFLELYYPNAVQTQWPRNRKKETLELCSTQDSYVIDISDEFEKISEEINQIITEAVSDEEKPGPLILVRGEKNLGKSTLIRYLMNSTLNKHPVFYFLDTDLGQTEYTPPGVVSLIRVTKPLLGPPFAHQEKPLKMIFVGSLSPAASPSLYKKSIMCLMKYFKEHFPREVLFVNTMGWCQGLGELCLQSLRDVVKPTVQVEIVSPDHTPALEKKVENGVTYFTVSSKAPPSQSGVSSFSGKEMRNFNLVAYLGQCHKPYMPISRIITFDRVCVSWDKIALYVMWKKVPPNRLVEAIHCSIVALCRADPSFILKSENPELPMTLSDEPVCQCLGFGLVIASDETNRLFYVVTPLPLHELKNVNALIKGDVMIPEELILKQDIKNVALPFTYSSKNAKILGLKVIPKRAFRNAVTPVKK</sequence>
<dbReference type="Gene3D" id="3.40.50.300">
    <property type="entry name" value="P-loop containing nucleotide triphosphate hydrolases"/>
    <property type="match status" value="1"/>
</dbReference>
<protein>
    <recommendedName>
        <fullName evidence="9">Polynucleotide 5'-hydroxyl-kinase NOL9</fullName>
    </recommendedName>
</protein>
<keyword evidence="7" id="KW-0067">ATP-binding</keyword>
<dbReference type="Proteomes" id="UP000807504">
    <property type="component" value="Unassembled WGS sequence"/>
</dbReference>
<keyword evidence="3" id="KW-0698">rRNA processing</keyword>
<feature type="compositionally biased region" description="Polar residues" evidence="10">
    <location>
        <begin position="28"/>
        <end position="71"/>
    </location>
</feature>
<feature type="compositionally biased region" description="Acidic residues" evidence="10">
    <location>
        <begin position="182"/>
        <end position="201"/>
    </location>
</feature>
<comment type="caution">
    <text evidence="14">The sequence shown here is derived from an EMBL/GenBank/DDBJ whole genome shotgun (WGS) entry which is preliminary data.</text>
</comment>
<evidence type="ECO:0000313" key="15">
    <source>
        <dbReference type="Proteomes" id="UP000807504"/>
    </source>
</evidence>
<keyword evidence="8" id="KW-0539">Nucleus</keyword>
<keyword evidence="4" id="KW-0808">Transferase</keyword>
<evidence type="ECO:0000256" key="4">
    <source>
        <dbReference type="ARBA" id="ARBA00022679"/>
    </source>
</evidence>
<evidence type="ECO:0000256" key="5">
    <source>
        <dbReference type="ARBA" id="ARBA00022741"/>
    </source>
</evidence>
<evidence type="ECO:0000256" key="2">
    <source>
        <dbReference type="ARBA" id="ARBA00011003"/>
    </source>
</evidence>
<reference evidence="14" key="2">
    <citation type="submission" date="2020-06" db="EMBL/GenBank/DDBJ databases">
        <authorList>
            <person name="Sheffer M."/>
        </authorList>
    </citation>
    <scope>NUCLEOTIDE SEQUENCE</scope>
</reference>
<dbReference type="InterPro" id="IPR045116">
    <property type="entry name" value="Clp1/Grc3"/>
</dbReference>
<dbReference type="InterPro" id="IPR057570">
    <property type="entry name" value="NOL9_C"/>
</dbReference>
<feature type="compositionally biased region" description="Basic and acidic residues" evidence="10">
    <location>
        <begin position="18"/>
        <end position="27"/>
    </location>
</feature>
<dbReference type="InterPro" id="IPR027417">
    <property type="entry name" value="P-loop_NTPase"/>
</dbReference>
<keyword evidence="5" id="KW-0547">Nucleotide-binding</keyword>
<feature type="compositionally biased region" description="Polar residues" evidence="10">
    <location>
        <begin position="84"/>
        <end position="97"/>
    </location>
</feature>
<evidence type="ECO:0000259" key="13">
    <source>
        <dbReference type="Pfam" id="PF25467"/>
    </source>
</evidence>
<feature type="domain" description="NOL9 N-terminal" evidence="12">
    <location>
        <begin position="245"/>
        <end position="360"/>
    </location>
</feature>
<evidence type="ECO:0000256" key="3">
    <source>
        <dbReference type="ARBA" id="ARBA00022552"/>
    </source>
</evidence>
<evidence type="ECO:0000259" key="12">
    <source>
        <dbReference type="Pfam" id="PF24419"/>
    </source>
</evidence>
<feature type="domain" description="NOL9 C-terminal" evidence="13">
    <location>
        <begin position="622"/>
        <end position="721"/>
    </location>
</feature>
<reference evidence="14" key="1">
    <citation type="journal article" date="2020" name="bioRxiv">
        <title>Chromosome-level reference genome of the European wasp spider Argiope bruennichi: a resource for studies on range expansion and evolutionary adaptation.</title>
        <authorList>
            <person name="Sheffer M.M."/>
            <person name="Hoppe A."/>
            <person name="Krehenwinkel H."/>
            <person name="Uhl G."/>
            <person name="Kuss A.W."/>
            <person name="Jensen L."/>
            <person name="Jensen C."/>
            <person name="Gillespie R.G."/>
            <person name="Hoff K.J."/>
            <person name="Prost S."/>
        </authorList>
    </citation>
    <scope>NUCLEOTIDE SEQUENCE</scope>
</reference>
<evidence type="ECO:0000256" key="6">
    <source>
        <dbReference type="ARBA" id="ARBA00022777"/>
    </source>
</evidence>
<comment type="subcellular location">
    <subcellularLocation>
        <location evidence="1">Nucleus</location>
        <location evidence="1">Nucleolus</location>
    </subcellularLocation>
</comment>
<name>A0A8T0EZU7_ARGBR</name>
<feature type="compositionally biased region" description="Polar residues" evidence="10">
    <location>
        <begin position="124"/>
        <end position="134"/>
    </location>
</feature>
<dbReference type="PANTHER" id="PTHR12755">
    <property type="entry name" value="CLEAVAGE/POLYADENYLATION FACTOR IA SUBUNIT CLP1P"/>
    <property type="match status" value="1"/>
</dbReference>
<gene>
    <name evidence="14" type="ORF">HNY73_013389</name>
</gene>
<feature type="region of interest" description="Disordered" evidence="10">
    <location>
        <begin position="157"/>
        <end position="217"/>
    </location>
</feature>
<dbReference type="OMA" id="YFGETSC"/>